<accession>A0A316ZE61</accession>
<keyword evidence="2" id="KW-1185">Reference proteome</keyword>
<dbReference type="STRING" id="58919.A0A316ZE61"/>
<dbReference type="OrthoDB" id="2536866at2759"/>
<dbReference type="EMBL" id="KZ819286">
    <property type="protein sequence ID" value="PWO00011.1"/>
    <property type="molecule type" value="Genomic_DNA"/>
</dbReference>
<organism evidence="1 2">
    <name type="scientific">Tilletiopsis washingtonensis</name>
    <dbReference type="NCBI Taxonomy" id="58919"/>
    <lineage>
        <taxon>Eukaryota</taxon>
        <taxon>Fungi</taxon>
        <taxon>Dikarya</taxon>
        <taxon>Basidiomycota</taxon>
        <taxon>Ustilaginomycotina</taxon>
        <taxon>Exobasidiomycetes</taxon>
        <taxon>Entylomatales</taxon>
        <taxon>Entylomatales incertae sedis</taxon>
        <taxon>Tilletiopsis</taxon>
    </lineage>
</organism>
<evidence type="ECO:0000313" key="1">
    <source>
        <dbReference type="EMBL" id="PWO00011.1"/>
    </source>
</evidence>
<reference evidence="1 2" key="1">
    <citation type="journal article" date="2018" name="Mol. Biol. Evol.">
        <title>Broad Genomic Sampling Reveals a Smut Pathogenic Ancestry of the Fungal Clade Ustilaginomycotina.</title>
        <authorList>
            <person name="Kijpornyongpan T."/>
            <person name="Mondo S.J."/>
            <person name="Barry K."/>
            <person name="Sandor L."/>
            <person name="Lee J."/>
            <person name="Lipzen A."/>
            <person name="Pangilinan J."/>
            <person name="LaButti K."/>
            <person name="Hainaut M."/>
            <person name="Henrissat B."/>
            <person name="Grigoriev I.V."/>
            <person name="Spatafora J.W."/>
            <person name="Aime M.C."/>
        </authorList>
    </citation>
    <scope>NUCLEOTIDE SEQUENCE [LARGE SCALE GENOMIC DNA]</scope>
    <source>
        <strain evidence="1 2">MCA 4186</strain>
    </source>
</reference>
<sequence>MTLLEEVLAAAPPAYSGAGSSASTLLLASAPGRLPTQLWLAILAHVVEPRAGRRQSVAGWAALHRSVRFVCKELYLVSMHMLRSRYLLAYLRKVRSPFTSDPYPSGAAPSSSHTAHYPLPSSSALLDSQARRETRVLDLFIAGQVVSEVDEVESDLMLDTYGVVDLFALHQPQARLEDLVLAYGTRADLILSRAQLQSSEKPRRMMPHQIRAEDVSVGFGLNSVALRLPFAFGRAPPGDAPPRLSKRTVVTLERERSEKLEATAMQLVAGLKYEGVRRCERGGATWYEGPRE</sequence>
<protein>
    <submittedName>
        <fullName evidence="1">Uncharacterized protein</fullName>
    </submittedName>
</protein>
<dbReference type="GeneID" id="37271474"/>
<gene>
    <name evidence="1" type="ORF">FA09DRAFT_336850</name>
</gene>
<dbReference type="AlphaFoldDB" id="A0A316ZE61"/>
<dbReference type="Proteomes" id="UP000245946">
    <property type="component" value="Unassembled WGS sequence"/>
</dbReference>
<dbReference type="RefSeq" id="XP_025600289.1">
    <property type="nucleotide sequence ID" value="XM_025743930.1"/>
</dbReference>
<evidence type="ECO:0000313" key="2">
    <source>
        <dbReference type="Proteomes" id="UP000245946"/>
    </source>
</evidence>
<name>A0A316ZE61_9BASI</name>
<proteinExistence type="predicted"/>